<evidence type="ECO:0000259" key="2">
    <source>
        <dbReference type="Pfam" id="PF05598"/>
    </source>
</evidence>
<evidence type="ECO:0000256" key="1">
    <source>
        <dbReference type="SAM" id="MobiDB-lite"/>
    </source>
</evidence>
<dbReference type="InterPro" id="IPR025668">
    <property type="entry name" value="Tnp_DDE_dom"/>
</dbReference>
<sequence length="577" mass="63900">MIAAAIRSMYSGKRQPPLPVRVRDELGELFADAEFAAAFAVEGKPGWSPGRLALITVLQRVENLTDRQAAETVRADLSWKYVLGLALDDPGFDASVLSEFRTRVVAHGLEEKALDLLLAKLAGKGLIGAGGKMRTDSTHVISAVRDLNRLELAGECVRAALEAISAADPGWISRVLELPGWAERYRARIDSWRLPSSQTRREELARAYGADGYALVEAVYAPFSPLWLRNLPAVQALRVMLIQNYVRVTDRKGREVVKRRRPLEDGGEGLPPGRSRLTSPYDTDARWAAKGDDFFWNGYKVHISETCHTTNDVDTVDEAAERENISLGQAIAPPNLITNVATTDATVPDVTMTEKVHQHLRRRGLLPREHYVDSGYASAELIVGAGEVYGLTLVTPVLLDHSPQARAQSGYDRTSFTVDWANQQVTCPRGQTSASWSPCRQRGSDAIVVTFSTTSCRPCPVRALCTTSSRERRQLTLHPRPIEQALQAARAEQTSRQWQDKYKIRAGVEGTVRQAIAVTGLRRARYRGIAKVHLEHVFSAVALNLIRLDAWWNNQPLDRGRTSHLARLELAELALTA</sequence>
<protein>
    <recommendedName>
        <fullName evidence="6">Transposase</fullName>
    </recommendedName>
</protein>
<keyword evidence="5" id="KW-1185">Reference proteome</keyword>
<reference evidence="4 5" key="1">
    <citation type="journal article" date="2021" name="ACS Chem. Biol.">
        <title>Genomic-Led Discovery of a Novel Glycopeptide Antibiotic by Nonomuraea coxensis DSM 45129.</title>
        <authorList>
            <person name="Yushchuk O."/>
            <person name="Vior N.M."/>
            <person name="Andreo-Vidal A."/>
            <person name="Berini F."/>
            <person name="Ruckert C."/>
            <person name="Busche T."/>
            <person name="Binda E."/>
            <person name="Kalinowski J."/>
            <person name="Truman A.W."/>
            <person name="Marinelli F."/>
        </authorList>
    </citation>
    <scope>NUCLEOTIDE SEQUENCE [LARGE SCALE GENOMIC DNA]</scope>
    <source>
        <strain evidence="4 5">DSM 45129</strain>
    </source>
</reference>
<organism evidence="4 5">
    <name type="scientific">Nonomuraea coxensis DSM 45129</name>
    <dbReference type="NCBI Taxonomy" id="1122611"/>
    <lineage>
        <taxon>Bacteria</taxon>
        <taxon>Bacillati</taxon>
        <taxon>Actinomycetota</taxon>
        <taxon>Actinomycetes</taxon>
        <taxon>Streptosporangiales</taxon>
        <taxon>Streptosporangiaceae</taxon>
        <taxon>Nonomuraea</taxon>
    </lineage>
</organism>
<feature type="domain" description="Transposase InsH N-terminal" evidence="2">
    <location>
        <begin position="23"/>
        <end position="103"/>
    </location>
</feature>
<dbReference type="InterPro" id="IPR047629">
    <property type="entry name" value="IS1182_transpos"/>
</dbReference>
<gene>
    <name evidence="4" type="ORF">Nocox_09350</name>
</gene>
<feature type="region of interest" description="Disordered" evidence="1">
    <location>
        <begin position="258"/>
        <end position="280"/>
    </location>
</feature>
<dbReference type="Pfam" id="PF13751">
    <property type="entry name" value="DDE_Tnp_1_6"/>
    <property type="match status" value="1"/>
</dbReference>
<name>A0ABX8TVH8_9ACTN</name>
<evidence type="ECO:0008006" key="6">
    <source>
        <dbReference type="Google" id="ProtNLM"/>
    </source>
</evidence>
<proteinExistence type="predicted"/>
<dbReference type="PANTHER" id="PTHR35604">
    <property type="entry name" value="TRANSPOSASE INSH FOR INSERTION SEQUENCE ELEMENT IS5A-RELATED"/>
    <property type="match status" value="1"/>
</dbReference>
<dbReference type="EMBL" id="CP068985">
    <property type="protein sequence ID" value="QYC39490.1"/>
    <property type="molecule type" value="Genomic_DNA"/>
</dbReference>
<dbReference type="InterPro" id="IPR008490">
    <property type="entry name" value="Transposase_InsH_N"/>
</dbReference>
<dbReference type="PANTHER" id="PTHR35604:SF2">
    <property type="entry name" value="TRANSPOSASE INSH FOR INSERTION SEQUENCE ELEMENT IS5A-RELATED"/>
    <property type="match status" value="1"/>
</dbReference>
<dbReference type="Pfam" id="PF05598">
    <property type="entry name" value="DUF772"/>
    <property type="match status" value="1"/>
</dbReference>
<dbReference type="NCBIfam" id="NF033551">
    <property type="entry name" value="transpos_IS1182"/>
    <property type="match status" value="1"/>
</dbReference>
<evidence type="ECO:0000259" key="3">
    <source>
        <dbReference type="Pfam" id="PF13751"/>
    </source>
</evidence>
<evidence type="ECO:0000313" key="5">
    <source>
        <dbReference type="Proteomes" id="UP000824681"/>
    </source>
</evidence>
<accession>A0ABX8TVH8</accession>
<feature type="domain" description="Transposase DDE" evidence="3">
    <location>
        <begin position="426"/>
        <end position="548"/>
    </location>
</feature>
<evidence type="ECO:0000313" key="4">
    <source>
        <dbReference type="EMBL" id="QYC39490.1"/>
    </source>
</evidence>
<dbReference type="Proteomes" id="UP000824681">
    <property type="component" value="Chromosome"/>
</dbReference>